<evidence type="ECO:0000256" key="3">
    <source>
        <dbReference type="ARBA" id="ARBA00023163"/>
    </source>
</evidence>
<name>A0A3M8DHI6_9BACL</name>
<evidence type="ECO:0000313" key="6">
    <source>
        <dbReference type="EMBL" id="RNB87476.1"/>
    </source>
</evidence>
<keyword evidence="3" id="KW-0804">Transcription</keyword>
<proteinExistence type="predicted"/>
<dbReference type="Gene3D" id="1.10.357.10">
    <property type="entry name" value="Tetracycline Repressor, domain 2"/>
    <property type="match status" value="1"/>
</dbReference>
<reference evidence="6 7" key="1">
    <citation type="submission" date="2018-10" db="EMBL/GenBank/DDBJ databases">
        <title>Phylogenomics of Brevibacillus.</title>
        <authorList>
            <person name="Dunlap C."/>
        </authorList>
    </citation>
    <scope>NUCLEOTIDE SEQUENCE [LARGE SCALE GENOMIC DNA]</scope>
    <source>
        <strain evidence="6 7">JCM 15716</strain>
    </source>
</reference>
<comment type="caution">
    <text evidence="6">The sequence shown here is derived from an EMBL/GenBank/DDBJ whole genome shotgun (WGS) entry which is preliminary data.</text>
</comment>
<dbReference type="EMBL" id="RHHQ01000012">
    <property type="protein sequence ID" value="RNB87476.1"/>
    <property type="molecule type" value="Genomic_DNA"/>
</dbReference>
<evidence type="ECO:0000259" key="5">
    <source>
        <dbReference type="PROSITE" id="PS50977"/>
    </source>
</evidence>
<dbReference type="GO" id="GO:0000976">
    <property type="term" value="F:transcription cis-regulatory region binding"/>
    <property type="evidence" value="ECO:0007669"/>
    <property type="project" value="TreeGrafter"/>
</dbReference>
<gene>
    <name evidence="6" type="ORF">EDM56_14565</name>
</gene>
<dbReference type="Pfam" id="PF00440">
    <property type="entry name" value="TetR_N"/>
    <property type="match status" value="1"/>
</dbReference>
<keyword evidence="1" id="KW-0805">Transcription regulation</keyword>
<accession>A0A3M8DHI6</accession>
<feature type="domain" description="HTH tetR-type" evidence="5">
    <location>
        <begin position="1"/>
        <end position="55"/>
    </location>
</feature>
<dbReference type="SUPFAM" id="SSF46689">
    <property type="entry name" value="Homeodomain-like"/>
    <property type="match status" value="1"/>
</dbReference>
<dbReference type="InterPro" id="IPR001647">
    <property type="entry name" value="HTH_TetR"/>
</dbReference>
<dbReference type="GO" id="GO:0003700">
    <property type="term" value="F:DNA-binding transcription factor activity"/>
    <property type="evidence" value="ECO:0007669"/>
    <property type="project" value="TreeGrafter"/>
</dbReference>
<dbReference type="PRINTS" id="PR00455">
    <property type="entry name" value="HTHTETR"/>
</dbReference>
<dbReference type="PANTHER" id="PTHR30055">
    <property type="entry name" value="HTH-TYPE TRANSCRIPTIONAL REGULATOR RUTR"/>
    <property type="match status" value="1"/>
</dbReference>
<evidence type="ECO:0000256" key="1">
    <source>
        <dbReference type="ARBA" id="ARBA00023015"/>
    </source>
</evidence>
<dbReference type="PANTHER" id="PTHR30055:SF234">
    <property type="entry name" value="HTH-TYPE TRANSCRIPTIONAL REGULATOR BETI"/>
    <property type="match status" value="1"/>
</dbReference>
<evidence type="ECO:0000313" key="7">
    <source>
        <dbReference type="Proteomes" id="UP000271031"/>
    </source>
</evidence>
<sequence>MLLAAIDLMAEKGYKGVSTKEIAAAAGVSEMTLFRHFGSKQNLLETAVDRFYYTVEMKQLFKDRIVWDLHTDLLLVSQTYHEIMYRNRKLILIIQKESGNLPGFREKTHKHPRQLQEMLTEYFKAMQAKGKMIPTDPTTHAIAFLWLNHGAFMGYLNGSALEAPVPLEQFIETSVQLFTRALTP</sequence>
<evidence type="ECO:0000256" key="2">
    <source>
        <dbReference type="ARBA" id="ARBA00023125"/>
    </source>
</evidence>
<dbReference type="OrthoDB" id="277085at2"/>
<keyword evidence="7" id="KW-1185">Reference proteome</keyword>
<dbReference type="InterPro" id="IPR036271">
    <property type="entry name" value="Tet_transcr_reg_TetR-rel_C_sf"/>
</dbReference>
<protein>
    <submittedName>
        <fullName evidence="6">TetR/AcrR family transcriptional regulator</fullName>
    </submittedName>
</protein>
<organism evidence="6 7">
    <name type="scientific">Brevibacillus fluminis</name>
    <dbReference type="NCBI Taxonomy" id="511487"/>
    <lineage>
        <taxon>Bacteria</taxon>
        <taxon>Bacillati</taxon>
        <taxon>Bacillota</taxon>
        <taxon>Bacilli</taxon>
        <taxon>Bacillales</taxon>
        <taxon>Paenibacillaceae</taxon>
        <taxon>Brevibacillus</taxon>
    </lineage>
</organism>
<dbReference type="InterPro" id="IPR050109">
    <property type="entry name" value="HTH-type_TetR-like_transc_reg"/>
</dbReference>
<dbReference type="Proteomes" id="UP000271031">
    <property type="component" value="Unassembled WGS sequence"/>
</dbReference>
<dbReference type="AlphaFoldDB" id="A0A3M8DHI6"/>
<dbReference type="InterPro" id="IPR009057">
    <property type="entry name" value="Homeodomain-like_sf"/>
</dbReference>
<keyword evidence="2 4" id="KW-0238">DNA-binding</keyword>
<dbReference type="PROSITE" id="PS50977">
    <property type="entry name" value="HTH_TETR_2"/>
    <property type="match status" value="1"/>
</dbReference>
<evidence type="ECO:0000256" key="4">
    <source>
        <dbReference type="PROSITE-ProRule" id="PRU00335"/>
    </source>
</evidence>
<dbReference type="SUPFAM" id="SSF48498">
    <property type="entry name" value="Tetracyclin repressor-like, C-terminal domain"/>
    <property type="match status" value="1"/>
</dbReference>
<feature type="DNA-binding region" description="H-T-H motif" evidence="4">
    <location>
        <begin position="18"/>
        <end position="37"/>
    </location>
</feature>